<evidence type="ECO:0000256" key="1">
    <source>
        <dbReference type="SAM" id="MobiDB-lite"/>
    </source>
</evidence>
<dbReference type="EMBL" id="UYWY01001420">
    <property type="protein sequence ID" value="VDM26748.1"/>
    <property type="molecule type" value="Genomic_DNA"/>
</dbReference>
<sequence length="111" mass="12040">MIAVFICTTGVGRNREAIKSSNDWKYAEEPKAGVAPLARSEVDDREERQTNVPKSTGRASAALQNLREDDGAHSENENSGTLRKTPNRSLGSLGRPAKFTLTGNSVVLEKL</sequence>
<accession>A0A183TZR8</accession>
<dbReference type="Proteomes" id="UP000050794">
    <property type="component" value="Unassembled WGS sequence"/>
</dbReference>
<gene>
    <name evidence="2" type="ORF">TCNE_LOCUS1738</name>
</gene>
<protein>
    <submittedName>
        <fullName evidence="2 4">Uncharacterized protein</fullName>
    </submittedName>
</protein>
<reference evidence="4" key="1">
    <citation type="submission" date="2016-06" db="UniProtKB">
        <authorList>
            <consortium name="WormBaseParasite"/>
        </authorList>
    </citation>
    <scope>IDENTIFICATION</scope>
</reference>
<dbReference type="AlphaFoldDB" id="A0A183TZR8"/>
<feature type="compositionally biased region" description="Basic and acidic residues" evidence="1">
    <location>
        <begin position="40"/>
        <end position="49"/>
    </location>
</feature>
<keyword evidence="3" id="KW-1185">Reference proteome</keyword>
<dbReference type="WBParaSite" id="TCNE_0000173701-mRNA-1">
    <property type="protein sequence ID" value="TCNE_0000173701-mRNA-1"/>
    <property type="gene ID" value="TCNE_0000173701"/>
</dbReference>
<evidence type="ECO:0000313" key="2">
    <source>
        <dbReference type="EMBL" id="VDM26748.1"/>
    </source>
</evidence>
<evidence type="ECO:0000313" key="4">
    <source>
        <dbReference type="WBParaSite" id="TCNE_0000173701-mRNA-1"/>
    </source>
</evidence>
<feature type="compositionally biased region" description="Polar residues" evidence="1">
    <location>
        <begin position="77"/>
        <end position="90"/>
    </location>
</feature>
<feature type="region of interest" description="Disordered" evidence="1">
    <location>
        <begin position="30"/>
        <end position="104"/>
    </location>
</feature>
<organism evidence="3 4">
    <name type="scientific">Toxocara canis</name>
    <name type="common">Canine roundworm</name>
    <dbReference type="NCBI Taxonomy" id="6265"/>
    <lineage>
        <taxon>Eukaryota</taxon>
        <taxon>Metazoa</taxon>
        <taxon>Ecdysozoa</taxon>
        <taxon>Nematoda</taxon>
        <taxon>Chromadorea</taxon>
        <taxon>Rhabditida</taxon>
        <taxon>Spirurina</taxon>
        <taxon>Ascaridomorpha</taxon>
        <taxon>Ascaridoidea</taxon>
        <taxon>Toxocaridae</taxon>
        <taxon>Toxocara</taxon>
    </lineage>
</organism>
<proteinExistence type="predicted"/>
<name>A0A183TZR8_TOXCA</name>
<feature type="compositionally biased region" description="Basic and acidic residues" evidence="1">
    <location>
        <begin position="66"/>
        <end position="76"/>
    </location>
</feature>
<evidence type="ECO:0000313" key="3">
    <source>
        <dbReference type="Proteomes" id="UP000050794"/>
    </source>
</evidence>
<reference evidence="2 3" key="2">
    <citation type="submission" date="2018-11" db="EMBL/GenBank/DDBJ databases">
        <authorList>
            <consortium name="Pathogen Informatics"/>
        </authorList>
    </citation>
    <scope>NUCLEOTIDE SEQUENCE [LARGE SCALE GENOMIC DNA]</scope>
</reference>